<dbReference type="AlphaFoldDB" id="L8GUX2"/>
<dbReference type="GeneID" id="14917717"/>
<evidence type="ECO:0000313" key="3">
    <source>
        <dbReference type="Proteomes" id="UP000011083"/>
    </source>
</evidence>
<keyword evidence="3" id="KW-1185">Reference proteome</keyword>
<gene>
    <name evidence="2" type="ORF">ACA1_304160</name>
</gene>
<dbReference type="KEGG" id="acan:ACA1_304160"/>
<feature type="region of interest" description="Disordered" evidence="1">
    <location>
        <begin position="89"/>
        <end position="169"/>
    </location>
</feature>
<feature type="region of interest" description="Disordered" evidence="1">
    <location>
        <begin position="1"/>
        <end position="29"/>
    </location>
</feature>
<organism evidence="2 3">
    <name type="scientific">Acanthamoeba castellanii (strain ATCC 30010 / Neff)</name>
    <dbReference type="NCBI Taxonomy" id="1257118"/>
    <lineage>
        <taxon>Eukaryota</taxon>
        <taxon>Amoebozoa</taxon>
        <taxon>Discosea</taxon>
        <taxon>Longamoebia</taxon>
        <taxon>Centramoebida</taxon>
        <taxon>Acanthamoebidae</taxon>
        <taxon>Acanthamoeba</taxon>
    </lineage>
</organism>
<dbReference type="EMBL" id="KB007978">
    <property type="protein sequence ID" value="ELR16984.1"/>
    <property type="molecule type" value="Genomic_DNA"/>
</dbReference>
<accession>L8GUX2</accession>
<proteinExistence type="predicted"/>
<protein>
    <submittedName>
        <fullName evidence="2">Uncharacterized protein</fullName>
    </submittedName>
</protein>
<reference evidence="2 3" key="1">
    <citation type="journal article" date="2013" name="Genome Biol.">
        <title>Genome of Acanthamoeba castellanii highlights extensive lateral gene transfer and early evolution of tyrosine kinase signaling.</title>
        <authorList>
            <person name="Clarke M."/>
            <person name="Lohan A.J."/>
            <person name="Liu B."/>
            <person name="Lagkouvardos I."/>
            <person name="Roy S."/>
            <person name="Zafar N."/>
            <person name="Bertelli C."/>
            <person name="Schilde C."/>
            <person name="Kianianmomeni A."/>
            <person name="Burglin T.R."/>
            <person name="Frech C."/>
            <person name="Turcotte B."/>
            <person name="Kopec K.O."/>
            <person name="Synnott J.M."/>
            <person name="Choo C."/>
            <person name="Paponov I."/>
            <person name="Finkler A."/>
            <person name="Soon Heng Tan C."/>
            <person name="Hutchins A.P."/>
            <person name="Weinmeier T."/>
            <person name="Rattei T."/>
            <person name="Chu J.S."/>
            <person name="Gimenez G."/>
            <person name="Irimia M."/>
            <person name="Rigden D.J."/>
            <person name="Fitzpatrick D.A."/>
            <person name="Lorenzo-Morales J."/>
            <person name="Bateman A."/>
            <person name="Chiu C.H."/>
            <person name="Tang P."/>
            <person name="Hegemann P."/>
            <person name="Fromm H."/>
            <person name="Raoult D."/>
            <person name="Greub G."/>
            <person name="Miranda-Saavedra D."/>
            <person name="Chen N."/>
            <person name="Nash P."/>
            <person name="Ginger M.L."/>
            <person name="Horn M."/>
            <person name="Schaap P."/>
            <person name="Caler L."/>
            <person name="Loftus B."/>
        </authorList>
    </citation>
    <scope>NUCLEOTIDE SEQUENCE [LARGE SCALE GENOMIC DNA]</scope>
    <source>
        <strain evidence="2 3">Neff</strain>
    </source>
</reference>
<feature type="compositionally biased region" description="Low complexity" evidence="1">
    <location>
        <begin position="140"/>
        <end position="159"/>
    </location>
</feature>
<evidence type="ECO:0000256" key="1">
    <source>
        <dbReference type="SAM" id="MobiDB-lite"/>
    </source>
</evidence>
<name>L8GUX2_ACACF</name>
<evidence type="ECO:0000313" key="2">
    <source>
        <dbReference type="EMBL" id="ELR16984.1"/>
    </source>
</evidence>
<dbReference type="RefSeq" id="XP_004338997.1">
    <property type="nucleotide sequence ID" value="XM_004338949.1"/>
</dbReference>
<feature type="compositionally biased region" description="Low complexity" evidence="1">
    <location>
        <begin position="109"/>
        <end position="129"/>
    </location>
</feature>
<sequence length="169" mass="17663">MFWSSSTGVVTRATTPISRTMSGEDSEITSGATTTSVAATSAAVAAAATALIRAHATQQLRKRRRSQSAPPPRDQAIIVARNGRQVRRQCDDVDDNSDYESRAPAMALTTTSSAGTSSPYSSPMAVSSPQSCVEHCYGQSATTSSPPTSPTGASRTSTTKRSDIYGLLN</sequence>
<dbReference type="Proteomes" id="UP000011083">
    <property type="component" value="Unassembled WGS sequence"/>
</dbReference>
<feature type="region of interest" description="Disordered" evidence="1">
    <location>
        <begin position="56"/>
        <end position="76"/>
    </location>
</feature>
<dbReference type="VEuPathDB" id="AmoebaDB:ACA1_304160"/>